<accession>M4BF49</accession>
<dbReference type="InParanoid" id="M4BF49"/>
<dbReference type="HOGENOM" id="CLU_1963803_0_0_1"/>
<keyword evidence="2" id="KW-1185">Reference proteome</keyword>
<dbReference type="EMBL" id="JH598194">
    <property type="status" value="NOT_ANNOTATED_CDS"/>
    <property type="molecule type" value="Genomic_DNA"/>
</dbReference>
<evidence type="ECO:0000313" key="2">
    <source>
        <dbReference type="Proteomes" id="UP000011713"/>
    </source>
</evidence>
<organism evidence="1 2">
    <name type="scientific">Hyaloperonospora arabidopsidis (strain Emoy2)</name>
    <name type="common">Downy mildew agent</name>
    <name type="synonym">Peronospora arabidopsidis</name>
    <dbReference type="NCBI Taxonomy" id="559515"/>
    <lineage>
        <taxon>Eukaryota</taxon>
        <taxon>Sar</taxon>
        <taxon>Stramenopiles</taxon>
        <taxon>Oomycota</taxon>
        <taxon>Peronosporomycetes</taxon>
        <taxon>Peronosporales</taxon>
        <taxon>Peronosporaceae</taxon>
        <taxon>Hyaloperonospora</taxon>
    </lineage>
</organism>
<dbReference type="Proteomes" id="UP000011713">
    <property type="component" value="Unassembled WGS sequence"/>
</dbReference>
<protein>
    <submittedName>
        <fullName evidence="1">Uncharacterized protein</fullName>
    </submittedName>
</protein>
<reference evidence="1" key="2">
    <citation type="submission" date="2015-06" db="UniProtKB">
        <authorList>
            <consortium name="EnsemblProtists"/>
        </authorList>
    </citation>
    <scope>IDENTIFICATION</scope>
    <source>
        <strain evidence="1">Emoy2</strain>
    </source>
</reference>
<evidence type="ECO:0000313" key="1">
    <source>
        <dbReference type="EnsemblProtists" id="HpaP804918"/>
    </source>
</evidence>
<sequence>MTDSSVLRDSYATPATQQSADLCASQRSLGLMRESGGYSVESLNILGYPYAKKSGRHHNSSGYPSDHLLQTATWTLDWEAASCARVGYNPQIQETAGSIVGVIGKCSISSNQCWIRRIMIPIRYGTSV</sequence>
<proteinExistence type="predicted"/>
<reference evidence="2" key="1">
    <citation type="journal article" date="2010" name="Science">
        <title>Signatures of adaptation to obligate biotrophy in the Hyaloperonospora arabidopsidis genome.</title>
        <authorList>
            <person name="Baxter L."/>
            <person name="Tripathy S."/>
            <person name="Ishaque N."/>
            <person name="Boot N."/>
            <person name="Cabral A."/>
            <person name="Kemen E."/>
            <person name="Thines M."/>
            <person name="Ah-Fong A."/>
            <person name="Anderson R."/>
            <person name="Badejoko W."/>
            <person name="Bittner-Eddy P."/>
            <person name="Boore J.L."/>
            <person name="Chibucos M.C."/>
            <person name="Coates M."/>
            <person name="Dehal P."/>
            <person name="Delehaunty K."/>
            <person name="Dong S."/>
            <person name="Downton P."/>
            <person name="Dumas B."/>
            <person name="Fabro G."/>
            <person name="Fronick C."/>
            <person name="Fuerstenberg S.I."/>
            <person name="Fulton L."/>
            <person name="Gaulin E."/>
            <person name="Govers F."/>
            <person name="Hughes L."/>
            <person name="Humphray S."/>
            <person name="Jiang R.H."/>
            <person name="Judelson H."/>
            <person name="Kamoun S."/>
            <person name="Kyung K."/>
            <person name="Meijer H."/>
            <person name="Minx P."/>
            <person name="Morris P."/>
            <person name="Nelson J."/>
            <person name="Phuntumart V."/>
            <person name="Qutob D."/>
            <person name="Rehmany A."/>
            <person name="Rougon-Cardoso A."/>
            <person name="Ryden P."/>
            <person name="Torto-Alalibo T."/>
            <person name="Studholme D."/>
            <person name="Wang Y."/>
            <person name="Win J."/>
            <person name="Wood J."/>
            <person name="Clifton S.W."/>
            <person name="Rogers J."/>
            <person name="Van den Ackerveken G."/>
            <person name="Jones J.D."/>
            <person name="McDowell J.M."/>
            <person name="Beynon J."/>
            <person name="Tyler B.M."/>
        </authorList>
    </citation>
    <scope>NUCLEOTIDE SEQUENCE [LARGE SCALE GENOMIC DNA]</scope>
    <source>
        <strain evidence="2">Emoy2</strain>
    </source>
</reference>
<name>M4BF49_HYAAE</name>
<dbReference type="VEuPathDB" id="FungiDB:HpaG804918"/>
<dbReference type="AlphaFoldDB" id="M4BF49"/>
<dbReference type="EnsemblProtists" id="HpaT804918">
    <property type="protein sequence ID" value="HpaP804918"/>
    <property type="gene ID" value="HpaG804918"/>
</dbReference>